<dbReference type="InterPro" id="IPR052564">
    <property type="entry name" value="N-acetyltrans/Recomb-assoc"/>
</dbReference>
<evidence type="ECO:0000313" key="2">
    <source>
        <dbReference type="EMBL" id="MBK0396932.1"/>
    </source>
</evidence>
<sequence>MNPLITHLRPAKHEDCHTIYELHRLSVRHTCIKSYNQEILDAWLSQLNPNGYAAALDNPHKTMWVIEYKNRIGGFFLLDTQEALLDALYVHPFLQNNGLGTAMLQRAEKLSTAANLSVLKVYASMNSVNFYALNGYEALGEAIMPFNQNIATRCMLMRKFLQ</sequence>
<proteinExistence type="predicted"/>
<dbReference type="PROSITE" id="PS51186">
    <property type="entry name" value="GNAT"/>
    <property type="match status" value="1"/>
</dbReference>
<dbReference type="PANTHER" id="PTHR43451:SF1">
    <property type="entry name" value="ACETYLTRANSFERASE"/>
    <property type="match status" value="1"/>
</dbReference>
<dbReference type="Proteomes" id="UP000614058">
    <property type="component" value="Unassembled WGS sequence"/>
</dbReference>
<accession>A0ABS1BUG5</accession>
<dbReference type="InterPro" id="IPR016181">
    <property type="entry name" value="Acyl_CoA_acyltransferase"/>
</dbReference>
<dbReference type="EMBL" id="JAEHNZ010000003">
    <property type="protein sequence ID" value="MBK0396932.1"/>
    <property type="molecule type" value="Genomic_DNA"/>
</dbReference>
<dbReference type="Gene3D" id="3.40.630.30">
    <property type="match status" value="1"/>
</dbReference>
<dbReference type="PANTHER" id="PTHR43451">
    <property type="entry name" value="ACETYLTRANSFERASE (GNAT) FAMILY PROTEIN"/>
    <property type="match status" value="1"/>
</dbReference>
<feature type="domain" description="N-acetyltransferase" evidence="1">
    <location>
        <begin position="6"/>
        <end position="162"/>
    </location>
</feature>
<dbReference type="SUPFAM" id="SSF55729">
    <property type="entry name" value="Acyl-CoA N-acyltransferases (Nat)"/>
    <property type="match status" value="1"/>
</dbReference>
<organism evidence="2 3">
    <name type="scientific">Kingella bonacorsii</name>
    <dbReference type="NCBI Taxonomy" id="2796361"/>
    <lineage>
        <taxon>Bacteria</taxon>
        <taxon>Pseudomonadati</taxon>
        <taxon>Pseudomonadota</taxon>
        <taxon>Betaproteobacteria</taxon>
        <taxon>Neisseriales</taxon>
        <taxon>Neisseriaceae</taxon>
        <taxon>Kingella</taxon>
    </lineage>
</organism>
<dbReference type="Pfam" id="PF13673">
    <property type="entry name" value="Acetyltransf_10"/>
    <property type="match status" value="1"/>
</dbReference>
<evidence type="ECO:0000259" key="1">
    <source>
        <dbReference type="PROSITE" id="PS51186"/>
    </source>
</evidence>
<name>A0ABS1BUG5_9NEIS</name>
<dbReference type="CDD" id="cd04301">
    <property type="entry name" value="NAT_SF"/>
    <property type="match status" value="1"/>
</dbReference>
<evidence type="ECO:0000313" key="3">
    <source>
        <dbReference type="Proteomes" id="UP000614058"/>
    </source>
</evidence>
<comment type="caution">
    <text evidence="2">The sequence shown here is derived from an EMBL/GenBank/DDBJ whole genome shotgun (WGS) entry which is preliminary data.</text>
</comment>
<dbReference type="RefSeq" id="WP_003797469.1">
    <property type="nucleotide sequence ID" value="NZ_JAEHNZ010000003.1"/>
</dbReference>
<protein>
    <submittedName>
        <fullName evidence="2">GNAT family N-acetyltransferase</fullName>
    </submittedName>
</protein>
<dbReference type="InterPro" id="IPR000182">
    <property type="entry name" value="GNAT_dom"/>
</dbReference>
<gene>
    <name evidence="2" type="ORF">JDW22_10195</name>
</gene>
<keyword evidence="3" id="KW-1185">Reference proteome</keyword>
<dbReference type="GeneID" id="84905760"/>
<reference evidence="2 3" key="1">
    <citation type="journal article" date="2021" name="Pathogens">
        <title>Isolation and Characterization of Kingella bonacorsii sp. nov., A Novel Kingella Species Detected in a Stable Periodontitis Subject.</title>
        <authorList>
            <person name="Antezack A."/>
            <person name="Boxberger M."/>
            <person name="Rolland C."/>
            <person name="Monnet-Corti V."/>
            <person name="La Scola B."/>
        </authorList>
    </citation>
    <scope>NUCLEOTIDE SEQUENCE [LARGE SCALE GENOMIC DNA]</scope>
    <source>
        <strain evidence="2 3">Marseille-Q4569</strain>
    </source>
</reference>